<comment type="caution">
    <text evidence="1">The sequence shown here is derived from an EMBL/GenBank/DDBJ whole genome shotgun (WGS) entry which is preliminary data.</text>
</comment>
<evidence type="ECO:0000313" key="1">
    <source>
        <dbReference type="EMBL" id="TDG74908.1"/>
    </source>
</evidence>
<dbReference type="OrthoDB" id="2312746at2"/>
<organism evidence="1 2">
    <name type="scientific">Companilactobacillus farciminis</name>
    <dbReference type="NCBI Taxonomy" id="1612"/>
    <lineage>
        <taxon>Bacteria</taxon>
        <taxon>Bacillati</taxon>
        <taxon>Bacillota</taxon>
        <taxon>Bacilli</taxon>
        <taxon>Lactobacillales</taxon>
        <taxon>Lactobacillaceae</taxon>
        <taxon>Companilactobacillus</taxon>
    </lineage>
</organism>
<proteinExistence type="predicted"/>
<dbReference type="Proteomes" id="UP000295257">
    <property type="component" value="Unassembled WGS sequence"/>
</dbReference>
<reference evidence="1 2" key="1">
    <citation type="journal article" date="2019" name="Appl. Microbiol. Biotechnol.">
        <title>Uncovering carbohydrate metabolism through a genotype-phenotype association study of 56 lactic acid bacteria genomes.</title>
        <authorList>
            <person name="Buron-Moles G."/>
            <person name="Chailyan A."/>
            <person name="Dolejs I."/>
            <person name="Forster J."/>
            <person name="Miks M.H."/>
        </authorList>
    </citation>
    <scope>NUCLEOTIDE SEQUENCE [LARGE SCALE GENOMIC DNA]</scope>
    <source>
        <strain evidence="1 2">ATCC 29644</strain>
    </source>
</reference>
<dbReference type="AlphaFoldDB" id="A0A4V3A3K2"/>
<name>A0A4V3A3K2_9LACO</name>
<evidence type="ECO:0000313" key="2">
    <source>
        <dbReference type="Proteomes" id="UP000295257"/>
    </source>
</evidence>
<dbReference type="RefSeq" id="WP_010018145.1">
    <property type="nucleotide sequence ID" value="NZ_CAJJMR010000001.1"/>
</dbReference>
<dbReference type="EMBL" id="PUFN01000002">
    <property type="protein sequence ID" value="TDG74908.1"/>
    <property type="molecule type" value="Genomic_DNA"/>
</dbReference>
<sequence length="91" mass="10354">MIFSHKINGVVIENKNIDFQNNQISVKLHNLSHIPNDKDSYNISFGGLRGYHALESKGIPDENDILTFVINRNDYQKVTIGTRAKISPVRM</sequence>
<protein>
    <submittedName>
        <fullName evidence="1">Uncharacterized protein</fullName>
    </submittedName>
</protein>
<keyword evidence="2" id="KW-1185">Reference proteome</keyword>
<gene>
    <name evidence="1" type="ORF">C5L30_000143</name>
</gene>
<accession>A0A4V3A3K2</accession>